<dbReference type="Proteomes" id="UP000291084">
    <property type="component" value="Chromosome 11"/>
</dbReference>
<organism evidence="1 2">
    <name type="scientific">Vigna angularis var. angularis</name>
    <dbReference type="NCBI Taxonomy" id="157739"/>
    <lineage>
        <taxon>Eukaryota</taxon>
        <taxon>Viridiplantae</taxon>
        <taxon>Streptophyta</taxon>
        <taxon>Embryophyta</taxon>
        <taxon>Tracheophyta</taxon>
        <taxon>Spermatophyta</taxon>
        <taxon>Magnoliopsida</taxon>
        <taxon>eudicotyledons</taxon>
        <taxon>Gunneridae</taxon>
        <taxon>Pentapetalae</taxon>
        <taxon>rosids</taxon>
        <taxon>fabids</taxon>
        <taxon>Fabales</taxon>
        <taxon>Fabaceae</taxon>
        <taxon>Papilionoideae</taxon>
        <taxon>50 kb inversion clade</taxon>
        <taxon>NPAAA clade</taxon>
        <taxon>indigoferoid/millettioid clade</taxon>
        <taxon>Phaseoleae</taxon>
        <taxon>Vigna</taxon>
    </lineage>
</organism>
<keyword evidence="2" id="KW-1185">Reference proteome</keyword>
<evidence type="ECO:0000313" key="1">
    <source>
        <dbReference type="EMBL" id="BAU02347.1"/>
    </source>
</evidence>
<sequence>SLNDNPREMRRVFNEDQNTSSATIKVFKLSRLMYDWKISFTIVNDGCAKVTLLSTFLFSSSIKDLRMPNLDFK</sequence>
<protein>
    <submittedName>
        <fullName evidence="1">Uncharacterized protein</fullName>
    </submittedName>
</protein>
<reference evidence="1 2" key="1">
    <citation type="journal article" date="2015" name="Sci. Rep.">
        <title>The power of single molecule real-time sequencing technology in the de novo assembly of a eukaryotic genome.</title>
        <authorList>
            <person name="Sakai H."/>
            <person name="Naito K."/>
            <person name="Ogiso-Tanaka E."/>
            <person name="Takahashi Y."/>
            <person name="Iseki K."/>
            <person name="Muto C."/>
            <person name="Satou K."/>
            <person name="Teruya K."/>
            <person name="Shiroma A."/>
            <person name="Shimoji M."/>
            <person name="Hirano T."/>
            <person name="Itoh T."/>
            <person name="Kaga A."/>
            <person name="Tomooka N."/>
        </authorList>
    </citation>
    <scope>NUCLEOTIDE SEQUENCE [LARGE SCALE GENOMIC DNA]</scope>
    <source>
        <strain evidence="2">cv. Shumari</strain>
    </source>
</reference>
<dbReference type="EMBL" id="AP015044">
    <property type="protein sequence ID" value="BAU02347.1"/>
    <property type="molecule type" value="Genomic_DNA"/>
</dbReference>
<accession>A0A0S3TAV6</accession>
<name>A0A0S3TAV6_PHAAN</name>
<gene>
    <name evidence="1" type="primary">Vigan.11G185700</name>
    <name evidence="1" type="ORF">VIGAN_11185700</name>
</gene>
<feature type="non-terminal residue" evidence="1">
    <location>
        <position position="1"/>
    </location>
</feature>
<proteinExistence type="predicted"/>
<dbReference type="AlphaFoldDB" id="A0A0S3TAV6"/>
<evidence type="ECO:0000313" key="2">
    <source>
        <dbReference type="Proteomes" id="UP000291084"/>
    </source>
</evidence>